<evidence type="ECO:0000313" key="4">
    <source>
        <dbReference type="Proteomes" id="UP001521116"/>
    </source>
</evidence>
<keyword evidence="2" id="KW-0472">Membrane</keyword>
<feature type="transmembrane region" description="Helical" evidence="2">
    <location>
        <begin position="39"/>
        <end position="62"/>
    </location>
</feature>
<gene>
    <name evidence="3" type="ORF">SLS56_005695</name>
</gene>
<dbReference type="EMBL" id="JAJVDC020000059">
    <property type="protein sequence ID" value="KAL1628703.1"/>
    <property type="molecule type" value="Genomic_DNA"/>
</dbReference>
<keyword evidence="4" id="KW-1185">Reference proteome</keyword>
<proteinExistence type="predicted"/>
<comment type="caution">
    <text evidence="3">The sequence shown here is derived from an EMBL/GenBank/DDBJ whole genome shotgun (WGS) entry which is preliminary data.</text>
</comment>
<evidence type="ECO:0000256" key="1">
    <source>
        <dbReference type="SAM" id="MobiDB-lite"/>
    </source>
</evidence>
<evidence type="ECO:0000313" key="3">
    <source>
        <dbReference type="EMBL" id="KAL1628703.1"/>
    </source>
</evidence>
<keyword evidence="2" id="KW-1133">Transmembrane helix</keyword>
<protein>
    <submittedName>
        <fullName evidence="3">Uncharacterized protein</fullName>
    </submittedName>
</protein>
<keyword evidence="2" id="KW-0812">Transmembrane</keyword>
<reference evidence="3 4" key="1">
    <citation type="submission" date="2024-02" db="EMBL/GenBank/DDBJ databases">
        <title>De novo assembly and annotation of 12 fungi associated with fruit tree decline syndrome in Ontario, Canada.</title>
        <authorList>
            <person name="Sulman M."/>
            <person name="Ellouze W."/>
            <person name="Ilyukhin E."/>
        </authorList>
    </citation>
    <scope>NUCLEOTIDE SEQUENCE [LARGE SCALE GENOMIC DNA]</scope>
    <source>
        <strain evidence="3 4">M1-105</strain>
    </source>
</reference>
<accession>A0ABR3SSW5</accession>
<sequence>MGTLNDGVGTLARTTGLLRSFESVGSTFAYTTSATKWRYLYTLIFAFVAWIFLLPFTTYAAWLVPNQPSKLEVDGAVEESESSSQVDLGGGEEVVPEKKKSGESPV</sequence>
<feature type="compositionally biased region" description="Basic and acidic residues" evidence="1">
    <location>
        <begin position="95"/>
        <end position="106"/>
    </location>
</feature>
<organism evidence="3 4">
    <name type="scientific">Neofusicoccum ribis</name>
    <dbReference type="NCBI Taxonomy" id="45134"/>
    <lineage>
        <taxon>Eukaryota</taxon>
        <taxon>Fungi</taxon>
        <taxon>Dikarya</taxon>
        <taxon>Ascomycota</taxon>
        <taxon>Pezizomycotina</taxon>
        <taxon>Dothideomycetes</taxon>
        <taxon>Dothideomycetes incertae sedis</taxon>
        <taxon>Botryosphaeriales</taxon>
        <taxon>Botryosphaeriaceae</taxon>
        <taxon>Neofusicoccum</taxon>
    </lineage>
</organism>
<evidence type="ECO:0000256" key="2">
    <source>
        <dbReference type="SAM" id="Phobius"/>
    </source>
</evidence>
<dbReference type="Proteomes" id="UP001521116">
    <property type="component" value="Unassembled WGS sequence"/>
</dbReference>
<name>A0ABR3SSW5_9PEZI</name>
<feature type="region of interest" description="Disordered" evidence="1">
    <location>
        <begin position="74"/>
        <end position="106"/>
    </location>
</feature>